<sequence>MGFKVSSEQLDATLAGSVASIIFDDAGTEEIASLLNGMADTDFSRENLDSLLNDLPSLEDWRVGEALAESFLSECRDCYFPWPDGRDERKRGSSLPGADLVGFRKEGEEVRFVFGEVKTSHESTYPPGTLYGRHGLKQQMEDLRDNQKIREGLVRYLSHRAINAAWIEHFRSAAKLYLNDTCDVRIFGLLVRDVPPHEDDLRVRVDKLGHDCPSRMVIELIAIYLPAESIASLATMVVA</sequence>
<dbReference type="Proteomes" id="UP000750197">
    <property type="component" value="Unassembled WGS sequence"/>
</dbReference>
<gene>
    <name evidence="1" type="ORF">KIY12_01985</name>
</gene>
<comment type="caution">
    <text evidence="1">The sequence shown here is derived from an EMBL/GenBank/DDBJ whole genome shotgun (WGS) entry which is preliminary data.</text>
</comment>
<evidence type="ECO:0000313" key="1">
    <source>
        <dbReference type="EMBL" id="MBX8643487.1"/>
    </source>
</evidence>
<evidence type="ECO:0000313" key="2">
    <source>
        <dbReference type="Proteomes" id="UP000750197"/>
    </source>
</evidence>
<dbReference type="AlphaFoldDB" id="A0A8J7YSV9"/>
<organism evidence="1 2">
    <name type="scientific">Candidatus Sysuiplasma superficiale</name>
    <dbReference type="NCBI Taxonomy" id="2823368"/>
    <lineage>
        <taxon>Archaea</taxon>
        <taxon>Methanobacteriati</taxon>
        <taxon>Thermoplasmatota</taxon>
        <taxon>Thermoplasmata</taxon>
        <taxon>Candidatus Sysuiplasmatales</taxon>
        <taxon>Candidatus Sysuiplasmataceae</taxon>
        <taxon>Candidatus Sysuiplasma</taxon>
    </lineage>
</organism>
<name>A0A8J7YSV9_9ARCH</name>
<dbReference type="EMBL" id="JAHEAC010000009">
    <property type="protein sequence ID" value="MBX8643487.1"/>
    <property type="molecule type" value="Genomic_DNA"/>
</dbReference>
<reference evidence="1" key="1">
    <citation type="submission" date="2021-05" db="EMBL/GenBank/DDBJ databases">
        <title>Genomic insights into ecological role and evolution of a novel Thermoplasmata order Candidatus Sysuiplasmatales.</title>
        <authorList>
            <person name="Yuan Y."/>
        </authorList>
    </citation>
    <scope>NUCLEOTIDE SEQUENCE</scope>
    <source>
        <strain evidence="1">TUT19-bin139</strain>
    </source>
</reference>
<proteinExistence type="predicted"/>
<protein>
    <submittedName>
        <fullName evidence="1">Uncharacterized protein</fullName>
    </submittedName>
</protein>
<accession>A0A8J7YSV9</accession>